<protein>
    <submittedName>
        <fullName evidence="3">Uncharacterized protein</fullName>
    </submittedName>
</protein>
<dbReference type="AlphaFoldDB" id="A0A1H8DMB6"/>
<reference evidence="3 4" key="1">
    <citation type="submission" date="2016-10" db="EMBL/GenBank/DDBJ databases">
        <authorList>
            <person name="de Groot N.N."/>
        </authorList>
    </citation>
    <scope>NUCLEOTIDE SEQUENCE [LARGE SCALE GENOMIC DNA]</scope>
    <source>
        <strain evidence="3 4">CGMCC 4.2026</strain>
    </source>
</reference>
<evidence type="ECO:0000313" key="3">
    <source>
        <dbReference type="EMBL" id="SEN08373.1"/>
    </source>
</evidence>
<dbReference type="EMBL" id="FODD01000001">
    <property type="protein sequence ID" value="SEN08373.1"/>
    <property type="molecule type" value="Genomic_DNA"/>
</dbReference>
<dbReference type="Proteomes" id="UP000181951">
    <property type="component" value="Unassembled WGS sequence"/>
</dbReference>
<keyword evidence="2" id="KW-0812">Transmembrane</keyword>
<proteinExistence type="predicted"/>
<dbReference type="STRING" id="310780.SAMN05216267_1001191"/>
<evidence type="ECO:0000256" key="2">
    <source>
        <dbReference type="SAM" id="Phobius"/>
    </source>
</evidence>
<accession>A0A1H8DMB6</accession>
<name>A0A1H8DMB6_9ACTN</name>
<keyword evidence="2" id="KW-0472">Membrane</keyword>
<feature type="transmembrane region" description="Helical" evidence="2">
    <location>
        <begin position="35"/>
        <end position="52"/>
    </location>
</feature>
<feature type="region of interest" description="Disordered" evidence="1">
    <location>
        <begin position="1"/>
        <end position="29"/>
    </location>
</feature>
<feature type="compositionally biased region" description="Polar residues" evidence="1">
    <location>
        <begin position="1"/>
        <end position="10"/>
    </location>
</feature>
<feature type="transmembrane region" description="Helical" evidence="2">
    <location>
        <begin position="64"/>
        <end position="84"/>
    </location>
</feature>
<organism evidence="3 4">
    <name type="scientific">Actinacidiphila rubida</name>
    <dbReference type="NCBI Taxonomy" id="310780"/>
    <lineage>
        <taxon>Bacteria</taxon>
        <taxon>Bacillati</taxon>
        <taxon>Actinomycetota</taxon>
        <taxon>Actinomycetes</taxon>
        <taxon>Kitasatosporales</taxon>
        <taxon>Streptomycetaceae</taxon>
        <taxon>Actinacidiphila</taxon>
    </lineage>
</organism>
<keyword evidence="2" id="KW-1133">Transmembrane helix</keyword>
<evidence type="ECO:0000313" key="4">
    <source>
        <dbReference type="Proteomes" id="UP000181951"/>
    </source>
</evidence>
<keyword evidence="4" id="KW-1185">Reference proteome</keyword>
<evidence type="ECO:0000256" key="1">
    <source>
        <dbReference type="SAM" id="MobiDB-lite"/>
    </source>
</evidence>
<gene>
    <name evidence="3" type="ORF">SAMN05216267_1001191</name>
</gene>
<sequence>MMCGMTSSRPTPGKPRRGTLSRFLSPGPDSSTVQLRTYAAVWALLLPVWISAQWWSHPDALRRVLYVLLSVVSITQSLSAVALLRKRR</sequence>